<name>A0A813S0I1_9BILA</name>
<feature type="transmembrane region" description="Helical" evidence="1">
    <location>
        <begin position="92"/>
        <end position="113"/>
    </location>
</feature>
<dbReference type="EMBL" id="CAJNOM010000013">
    <property type="protein sequence ID" value="CAF0788848.1"/>
    <property type="molecule type" value="Genomic_DNA"/>
</dbReference>
<dbReference type="AlphaFoldDB" id="A0A813S0I1"/>
<evidence type="ECO:0000313" key="2">
    <source>
        <dbReference type="EMBL" id="CAF0788848.1"/>
    </source>
</evidence>
<accession>A0A813S0I1</accession>
<proteinExistence type="predicted"/>
<dbReference type="Proteomes" id="UP000663877">
    <property type="component" value="Unassembled WGS sequence"/>
</dbReference>
<evidence type="ECO:0000313" key="5">
    <source>
        <dbReference type="Proteomes" id="UP000663832"/>
    </source>
</evidence>
<keyword evidence="1" id="KW-1133">Transmembrane helix</keyword>
<dbReference type="EMBL" id="CAJNOI010000034">
    <property type="protein sequence ID" value="CAF0894455.1"/>
    <property type="molecule type" value="Genomic_DNA"/>
</dbReference>
<keyword evidence="5" id="KW-1185">Reference proteome</keyword>
<dbReference type="Proteomes" id="UP000663832">
    <property type="component" value="Unassembled WGS sequence"/>
</dbReference>
<comment type="caution">
    <text evidence="2">The sequence shown here is derived from an EMBL/GenBank/DDBJ whole genome shotgun (WGS) entry which is preliminary data.</text>
</comment>
<dbReference type="OrthoDB" id="76293at2759"/>
<keyword evidence="1" id="KW-0472">Membrane</keyword>
<feature type="transmembrane region" description="Helical" evidence="1">
    <location>
        <begin position="52"/>
        <end position="85"/>
    </location>
</feature>
<feature type="transmembrane region" description="Helical" evidence="1">
    <location>
        <begin position="12"/>
        <end position="32"/>
    </location>
</feature>
<reference evidence="2" key="1">
    <citation type="submission" date="2021-02" db="EMBL/GenBank/DDBJ databases">
        <authorList>
            <person name="Nowell W R."/>
        </authorList>
    </citation>
    <scope>NUCLEOTIDE SEQUENCE</scope>
</reference>
<evidence type="ECO:0000256" key="1">
    <source>
        <dbReference type="SAM" id="Phobius"/>
    </source>
</evidence>
<evidence type="ECO:0000313" key="4">
    <source>
        <dbReference type="EMBL" id="CAF0894455.1"/>
    </source>
</evidence>
<protein>
    <submittedName>
        <fullName evidence="2">Uncharacterized protein</fullName>
    </submittedName>
</protein>
<dbReference type="EMBL" id="CAJNOM010000013">
    <property type="protein sequence ID" value="CAF0792304.1"/>
    <property type="molecule type" value="Genomic_DNA"/>
</dbReference>
<organism evidence="2 5">
    <name type="scientific">Adineta steineri</name>
    <dbReference type="NCBI Taxonomy" id="433720"/>
    <lineage>
        <taxon>Eukaryota</taxon>
        <taxon>Metazoa</taxon>
        <taxon>Spiralia</taxon>
        <taxon>Gnathifera</taxon>
        <taxon>Rotifera</taxon>
        <taxon>Eurotatoria</taxon>
        <taxon>Bdelloidea</taxon>
        <taxon>Adinetida</taxon>
        <taxon>Adinetidae</taxon>
        <taxon>Adineta</taxon>
    </lineage>
</organism>
<sequence>MSISIFINYRSLYFILLWSIFICPTYLIIILFESNFRWMKIKFFILFNEQGWYWLFAPYIISLIPLDIIICSLIVLPAILFFLVFIPNIQRVINYSRILILLTISFLIVFIIACTRQPSTSTHPQIIQVQHISQSMYKLNNPNRFPIVTLIYSQTVSISIKSFGNLVLSSTLDEIASKTGYRLYD</sequence>
<evidence type="ECO:0000313" key="3">
    <source>
        <dbReference type="EMBL" id="CAF0792304.1"/>
    </source>
</evidence>
<gene>
    <name evidence="4" type="ORF">BJG266_LOCUS10133</name>
    <name evidence="2" type="ORF">QVE165_LOCUS3582</name>
    <name evidence="3" type="ORF">QVE165_LOCUS3767</name>
</gene>
<keyword evidence="1" id="KW-0812">Transmembrane</keyword>